<dbReference type="AlphaFoldDB" id="A0A7G7YM41"/>
<comment type="similarity">
    <text evidence="1">Belongs to the ABC transporter superfamily.</text>
</comment>
<evidence type="ECO:0000256" key="2">
    <source>
        <dbReference type="ARBA" id="ARBA00022448"/>
    </source>
</evidence>
<keyword evidence="3" id="KW-0547">Nucleotide-binding</keyword>
<dbReference type="InterPro" id="IPR017871">
    <property type="entry name" value="ABC_transporter-like_CS"/>
</dbReference>
<dbReference type="InterPro" id="IPR027417">
    <property type="entry name" value="P-loop_NTPase"/>
</dbReference>
<dbReference type="PROSITE" id="PS00211">
    <property type="entry name" value="ABC_TRANSPORTER_1"/>
    <property type="match status" value="1"/>
</dbReference>
<keyword evidence="4 5" id="KW-0067">ATP-binding</keyword>
<dbReference type="InterPro" id="IPR003439">
    <property type="entry name" value="ABC_transporter-like_ATP-bd"/>
</dbReference>
<dbReference type="EMBL" id="CP046883">
    <property type="protein sequence ID" value="QNH95561.1"/>
    <property type="molecule type" value="Genomic_DNA"/>
</dbReference>
<dbReference type="InterPro" id="IPR050153">
    <property type="entry name" value="Metal_Ion_Import_ABC"/>
</dbReference>
<accession>A0A7G7YM41</accession>
<dbReference type="GO" id="GO:0005524">
    <property type="term" value="F:ATP binding"/>
    <property type="evidence" value="ECO:0007669"/>
    <property type="project" value="UniProtKB-KW"/>
</dbReference>
<evidence type="ECO:0000313" key="5">
    <source>
        <dbReference type="EMBL" id="QNH95561.1"/>
    </source>
</evidence>
<dbReference type="GO" id="GO:0016887">
    <property type="term" value="F:ATP hydrolysis activity"/>
    <property type="evidence" value="ECO:0007669"/>
    <property type="project" value="InterPro"/>
</dbReference>
<evidence type="ECO:0000256" key="4">
    <source>
        <dbReference type="ARBA" id="ARBA00022840"/>
    </source>
</evidence>
<dbReference type="RefSeq" id="WP_185769453.1">
    <property type="nucleotide sequence ID" value="NZ_CP046883.1"/>
</dbReference>
<evidence type="ECO:0000313" key="6">
    <source>
        <dbReference type="Proteomes" id="UP000515275"/>
    </source>
</evidence>
<keyword evidence="6" id="KW-1185">Reference proteome</keyword>
<gene>
    <name evidence="5" type="ORF">GP473_01580</name>
</gene>
<dbReference type="PANTHER" id="PTHR42734">
    <property type="entry name" value="METAL TRANSPORT SYSTEM ATP-BINDING PROTEIN TM_0124-RELATED"/>
    <property type="match status" value="1"/>
</dbReference>
<sequence>MTKYYEFSYRYPRSQEGVNVRIAGNFGQPTVLLGVNGSGKTTLMKVLAGQLKTADGAIPELGNVVYVPQKFESIRGFKVRDYVSYVAWLNGAGWKQSNKDASRWIEFVGLTEHETKDCEKLSGGQQARVQIATALNSQADYILLDEPSAALDPLAKRDLQNLYRSIAASGVGLWVSSHQPLEIEAPFEQVVVLNRGIVDFQGSVQEFLAINKNVPDHKNAVDYSEYVRALSAAFNGGLERNSDGSGHE</sequence>
<dbReference type="Gene3D" id="3.40.50.300">
    <property type="entry name" value="P-loop containing nucleotide triphosphate hydrolases"/>
    <property type="match status" value="1"/>
</dbReference>
<evidence type="ECO:0000256" key="3">
    <source>
        <dbReference type="ARBA" id="ARBA00022741"/>
    </source>
</evidence>
<organism evidence="5 6">
    <name type="scientific">Corynebacterium anserum</name>
    <dbReference type="NCBI Taxonomy" id="2684406"/>
    <lineage>
        <taxon>Bacteria</taxon>
        <taxon>Bacillati</taxon>
        <taxon>Actinomycetota</taxon>
        <taxon>Actinomycetes</taxon>
        <taxon>Mycobacteriales</taxon>
        <taxon>Corynebacteriaceae</taxon>
        <taxon>Corynebacterium</taxon>
    </lineage>
</organism>
<evidence type="ECO:0000256" key="1">
    <source>
        <dbReference type="ARBA" id="ARBA00005417"/>
    </source>
</evidence>
<dbReference type="PANTHER" id="PTHR42734:SF17">
    <property type="entry name" value="METAL TRANSPORT SYSTEM ATP-BINDING PROTEIN TM_0124-RELATED"/>
    <property type="match status" value="1"/>
</dbReference>
<proteinExistence type="inferred from homology"/>
<name>A0A7G7YM41_9CORY</name>
<protein>
    <submittedName>
        <fullName evidence="5">ATP-binding cassette domain-containing protein</fullName>
    </submittedName>
</protein>
<dbReference type="SUPFAM" id="SSF52540">
    <property type="entry name" value="P-loop containing nucleoside triphosphate hydrolases"/>
    <property type="match status" value="1"/>
</dbReference>
<dbReference type="Proteomes" id="UP000515275">
    <property type="component" value="Chromosome"/>
</dbReference>
<dbReference type="PROSITE" id="PS50893">
    <property type="entry name" value="ABC_TRANSPORTER_2"/>
    <property type="match status" value="1"/>
</dbReference>
<reference evidence="5 6" key="1">
    <citation type="submission" date="2019-12" db="EMBL/GenBank/DDBJ databases">
        <title>Corynebacterium sp. nov., isolated from feces of the Anser Albifrons in China.</title>
        <authorList>
            <person name="Liu Q."/>
        </authorList>
    </citation>
    <scope>NUCLEOTIDE SEQUENCE [LARGE SCALE GENOMIC DNA]</scope>
    <source>
        <strain evidence="5 6">23H37-10</strain>
    </source>
</reference>
<dbReference type="SMART" id="SM00382">
    <property type="entry name" value="AAA"/>
    <property type="match status" value="1"/>
</dbReference>
<dbReference type="Pfam" id="PF00005">
    <property type="entry name" value="ABC_tran"/>
    <property type="match status" value="1"/>
</dbReference>
<keyword evidence="2" id="KW-0813">Transport</keyword>
<dbReference type="InterPro" id="IPR003593">
    <property type="entry name" value="AAA+_ATPase"/>
</dbReference>
<dbReference type="KEGG" id="cans:GP473_01580"/>